<feature type="compositionally biased region" description="Low complexity" evidence="1">
    <location>
        <begin position="1"/>
        <end position="20"/>
    </location>
</feature>
<dbReference type="EMBL" id="PGCI01000103">
    <property type="protein sequence ID" value="PLW40333.1"/>
    <property type="molecule type" value="Genomic_DNA"/>
</dbReference>
<proteinExistence type="predicted"/>
<gene>
    <name evidence="3" type="ORF">PCANC_10018</name>
    <name evidence="2" type="ORF">PCASD_07297</name>
</gene>
<reference evidence="4 5" key="1">
    <citation type="submission" date="2017-11" db="EMBL/GenBank/DDBJ databases">
        <title>De novo assembly and phasing of dikaryotic genomes from two isolates of Puccinia coronata f. sp. avenae, the causal agent of oat crown rust.</title>
        <authorList>
            <person name="Miller M.E."/>
            <person name="Zhang Y."/>
            <person name="Omidvar V."/>
            <person name="Sperschneider J."/>
            <person name="Schwessinger B."/>
            <person name="Raley C."/>
            <person name="Palmer J.M."/>
            <person name="Garnica D."/>
            <person name="Upadhyaya N."/>
            <person name="Rathjen J."/>
            <person name="Taylor J.M."/>
            <person name="Park R.F."/>
            <person name="Dodds P.N."/>
            <person name="Hirsch C.D."/>
            <person name="Kianian S.F."/>
            <person name="Figueroa M."/>
        </authorList>
    </citation>
    <scope>NUCLEOTIDE SEQUENCE [LARGE SCALE GENOMIC DNA]</scope>
    <source>
        <strain evidence="3">12NC29</strain>
        <strain evidence="2">12SD80</strain>
    </source>
</reference>
<name>A0A2N5UZ70_9BASI</name>
<feature type="region of interest" description="Disordered" evidence="1">
    <location>
        <begin position="1"/>
        <end position="97"/>
    </location>
</feature>
<dbReference type="OrthoDB" id="2503459at2759"/>
<protein>
    <submittedName>
        <fullName evidence="3">Uncharacterized protein</fullName>
    </submittedName>
</protein>
<organism evidence="3 4">
    <name type="scientific">Puccinia coronata f. sp. avenae</name>
    <dbReference type="NCBI Taxonomy" id="200324"/>
    <lineage>
        <taxon>Eukaryota</taxon>
        <taxon>Fungi</taxon>
        <taxon>Dikarya</taxon>
        <taxon>Basidiomycota</taxon>
        <taxon>Pucciniomycotina</taxon>
        <taxon>Pucciniomycetes</taxon>
        <taxon>Pucciniales</taxon>
        <taxon>Pucciniaceae</taxon>
        <taxon>Puccinia</taxon>
    </lineage>
</organism>
<accession>A0A2N5UZ70</accession>
<feature type="compositionally biased region" description="Polar residues" evidence="1">
    <location>
        <begin position="68"/>
        <end position="79"/>
    </location>
</feature>
<evidence type="ECO:0000313" key="3">
    <source>
        <dbReference type="EMBL" id="PLW42997.1"/>
    </source>
</evidence>
<comment type="caution">
    <text evidence="3">The sequence shown here is derived from an EMBL/GenBank/DDBJ whole genome shotgun (WGS) entry which is preliminary data.</text>
</comment>
<dbReference type="EMBL" id="PGCJ01000152">
    <property type="protein sequence ID" value="PLW42997.1"/>
    <property type="molecule type" value="Genomic_DNA"/>
</dbReference>
<dbReference type="AlphaFoldDB" id="A0A2N5UZ70"/>
<dbReference type="Proteomes" id="UP000235392">
    <property type="component" value="Unassembled WGS sequence"/>
</dbReference>
<dbReference type="Proteomes" id="UP000235388">
    <property type="component" value="Unassembled WGS sequence"/>
</dbReference>
<feature type="compositionally biased region" description="Low complexity" evidence="1">
    <location>
        <begin position="52"/>
        <end position="63"/>
    </location>
</feature>
<keyword evidence="4" id="KW-1185">Reference proteome</keyword>
<evidence type="ECO:0000313" key="5">
    <source>
        <dbReference type="Proteomes" id="UP000235392"/>
    </source>
</evidence>
<evidence type="ECO:0000256" key="1">
    <source>
        <dbReference type="SAM" id="MobiDB-lite"/>
    </source>
</evidence>
<sequence length="240" mass="26766">MARSTTSSRRSQTPSGPPSRHSTWITTPVHSTSTFVRTRRDSCRSLRQPITSGPSHSQPSQSQKDNGEQSSTHLSSAGVSKSKSKRRRKDPVSESKNELVQSVVDITQDLDAKNSKVRKRPIKKASTYDNIREYFEAPYYPDGTDSTGEKLTFKCKWCKHVYKKGKKTNSNLYKHRDGATNQIACSARLEAIASGAKLPPTAKESAIDKGKDQLGTMKAYLKHAAFDVRVLNQLLVIWLI</sequence>
<evidence type="ECO:0000313" key="4">
    <source>
        <dbReference type="Proteomes" id="UP000235388"/>
    </source>
</evidence>
<feature type="compositionally biased region" description="Polar residues" evidence="1">
    <location>
        <begin position="21"/>
        <end position="36"/>
    </location>
</feature>
<evidence type="ECO:0000313" key="2">
    <source>
        <dbReference type="EMBL" id="PLW40333.1"/>
    </source>
</evidence>